<reference evidence="2 3" key="1">
    <citation type="submission" date="2024-10" db="EMBL/GenBank/DDBJ databases">
        <title>The Natural Products Discovery Center: Release of the First 8490 Sequenced Strains for Exploring Actinobacteria Biosynthetic Diversity.</title>
        <authorList>
            <person name="Kalkreuter E."/>
            <person name="Kautsar S.A."/>
            <person name="Yang D."/>
            <person name="Bader C.D."/>
            <person name="Teijaro C.N."/>
            <person name="Fluegel L."/>
            <person name="Davis C.M."/>
            <person name="Simpson J.R."/>
            <person name="Lauterbach L."/>
            <person name="Steele A.D."/>
            <person name="Gui C."/>
            <person name="Meng S."/>
            <person name="Li G."/>
            <person name="Viehrig K."/>
            <person name="Ye F."/>
            <person name="Su P."/>
            <person name="Kiefer A.F."/>
            <person name="Nichols A."/>
            <person name="Cepeda A.J."/>
            <person name="Yan W."/>
            <person name="Fan B."/>
            <person name="Jiang Y."/>
            <person name="Adhikari A."/>
            <person name="Zheng C.-J."/>
            <person name="Schuster L."/>
            <person name="Cowan T.M."/>
            <person name="Smanski M.J."/>
            <person name="Chevrette M.G."/>
            <person name="De Carvalho L.P.S."/>
            <person name="Shen B."/>
        </authorList>
    </citation>
    <scope>NUCLEOTIDE SEQUENCE [LARGE SCALE GENOMIC DNA]</scope>
    <source>
        <strain evidence="2 3">NPDC001281</strain>
    </source>
</reference>
<gene>
    <name evidence="2" type="ORF">ACFY05_07155</name>
</gene>
<dbReference type="EMBL" id="JBIAXI010000004">
    <property type="protein sequence ID" value="MFF4772622.1"/>
    <property type="molecule type" value="Genomic_DNA"/>
</dbReference>
<sequence>MKDHKAGEVPATQRVVSAGAVLMGDMLLLLVAGWVRSSVHLRGKLCDGASVWCDGREDPTPAEWLAEMNFRSAAAYTSSAVVALILLAVAVVAWRRHRRDIALVQVLPLLLVTAFVIAWTPYTPV</sequence>
<protein>
    <recommendedName>
        <fullName evidence="4">Vitamin K epoxide reductase domain-containing protein</fullName>
    </recommendedName>
</protein>
<proteinExistence type="predicted"/>
<accession>A0ABW6V200</accession>
<keyword evidence="3" id="KW-1185">Reference proteome</keyword>
<dbReference type="Proteomes" id="UP001602119">
    <property type="component" value="Unassembled WGS sequence"/>
</dbReference>
<feature type="transmembrane region" description="Helical" evidence="1">
    <location>
        <begin position="73"/>
        <end position="94"/>
    </location>
</feature>
<evidence type="ECO:0000256" key="1">
    <source>
        <dbReference type="SAM" id="Phobius"/>
    </source>
</evidence>
<dbReference type="RefSeq" id="WP_387341055.1">
    <property type="nucleotide sequence ID" value="NZ_JBIAXI010000004.1"/>
</dbReference>
<feature type="transmembrane region" description="Helical" evidence="1">
    <location>
        <begin position="101"/>
        <end position="122"/>
    </location>
</feature>
<comment type="caution">
    <text evidence="2">The sequence shown here is derived from an EMBL/GenBank/DDBJ whole genome shotgun (WGS) entry which is preliminary data.</text>
</comment>
<organism evidence="2 3">
    <name type="scientific">Microtetraspora fusca</name>
    <dbReference type="NCBI Taxonomy" id="1997"/>
    <lineage>
        <taxon>Bacteria</taxon>
        <taxon>Bacillati</taxon>
        <taxon>Actinomycetota</taxon>
        <taxon>Actinomycetes</taxon>
        <taxon>Streptosporangiales</taxon>
        <taxon>Streptosporangiaceae</taxon>
        <taxon>Microtetraspora</taxon>
    </lineage>
</organism>
<evidence type="ECO:0000313" key="2">
    <source>
        <dbReference type="EMBL" id="MFF4772622.1"/>
    </source>
</evidence>
<keyword evidence="1" id="KW-0812">Transmembrane</keyword>
<feature type="transmembrane region" description="Helical" evidence="1">
    <location>
        <begin position="15"/>
        <end position="35"/>
    </location>
</feature>
<evidence type="ECO:0008006" key="4">
    <source>
        <dbReference type="Google" id="ProtNLM"/>
    </source>
</evidence>
<keyword evidence="1" id="KW-0472">Membrane</keyword>
<name>A0ABW6V200_MICFU</name>
<evidence type="ECO:0000313" key="3">
    <source>
        <dbReference type="Proteomes" id="UP001602119"/>
    </source>
</evidence>
<keyword evidence="1" id="KW-1133">Transmembrane helix</keyword>